<comment type="caution">
    <text evidence="1">The sequence shown here is derived from an EMBL/GenBank/DDBJ whole genome shotgun (WGS) entry which is preliminary data.</text>
</comment>
<dbReference type="EMBL" id="CM045759">
    <property type="protein sequence ID" value="KAI8019678.1"/>
    <property type="molecule type" value="Genomic_DNA"/>
</dbReference>
<accession>A0ACC0I405</accession>
<gene>
    <name evidence="1" type="ORF">LOK49_LG04G02280</name>
</gene>
<protein>
    <submittedName>
        <fullName evidence="1">Galactan beta-1,4-galactosyltransferase GALS2</fullName>
    </submittedName>
</protein>
<evidence type="ECO:0000313" key="1">
    <source>
        <dbReference type="EMBL" id="KAI8019678.1"/>
    </source>
</evidence>
<dbReference type="Proteomes" id="UP001060215">
    <property type="component" value="Chromosome 2"/>
</dbReference>
<reference evidence="1 2" key="1">
    <citation type="journal article" date="2022" name="Plant J.">
        <title>Chromosome-level genome of Camellia lanceoleosa provides a valuable resource for understanding genome evolution and self-incompatibility.</title>
        <authorList>
            <person name="Gong W."/>
            <person name="Xiao S."/>
            <person name="Wang L."/>
            <person name="Liao Z."/>
            <person name="Chang Y."/>
            <person name="Mo W."/>
            <person name="Hu G."/>
            <person name="Li W."/>
            <person name="Zhao G."/>
            <person name="Zhu H."/>
            <person name="Hu X."/>
            <person name="Ji K."/>
            <person name="Xiang X."/>
            <person name="Song Q."/>
            <person name="Yuan D."/>
            <person name="Jin S."/>
            <person name="Zhang L."/>
        </authorList>
    </citation>
    <scope>NUCLEOTIDE SEQUENCE [LARGE SCALE GENOMIC DNA]</scope>
    <source>
        <strain evidence="1">SQ_2022a</strain>
    </source>
</reference>
<proteinExistence type="predicted"/>
<evidence type="ECO:0000313" key="2">
    <source>
        <dbReference type="Proteomes" id="UP001060215"/>
    </source>
</evidence>
<organism evidence="1 2">
    <name type="scientific">Camellia lanceoleosa</name>
    <dbReference type="NCBI Taxonomy" id="1840588"/>
    <lineage>
        <taxon>Eukaryota</taxon>
        <taxon>Viridiplantae</taxon>
        <taxon>Streptophyta</taxon>
        <taxon>Embryophyta</taxon>
        <taxon>Tracheophyta</taxon>
        <taxon>Spermatophyta</taxon>
        <taxon>Magnoliopsida</taxon>
        <taxon>eudicotyledons</taxon>
        <taxon>Gunneridae</taxon>
        <taxon>Pentapetalae</taxon>
        <taxon>asterids</taxon>
        <taxon>Ericales</taxon>
        <taxon>Theaceae</taxon>
        <taxon>Camellia</taxon>
    </lineage>
</organism>
<name>A0ACC0I405_9ERIC</name>
<keyword evidence="2" id="KW-1185">Reference proteome</keyword>
<sequence>MESVQLEHENMTKWVLLERSGRKEEILKGGKGSNDFERIERGALIERWFNKIMDKLDSSQDYREIITKVAWICWHIWKARVVVRDEWINRFIRTIRANYIRAKLKFLITALLFVRSVATVLQFLPSRFSLSSSSTSSDFLRNCLPKITLFNSSTTIIATTAPPPLPPPPTPSPPDEVVENGIIKRNFNPYGDAAYNFVLMNAYRGGLNTFAIMGLSSKPLHCFVLMSAGSGSVMQARFCEEILYSTIRLCDDKECNLKCQLKRKAHSYGICKLIDTCYCEYPC</sequence>